<protein>
    <submittedName>
        <fullName evidence="2">MBL fold metallo-hydrolase</fullName>
    </submittedName>
</protein>
<evidence type="ECO:0000313" key="2">
    <source>
        <dbReference type="EMBL" id="GLR87985.1"/>
    </source>
</evidence>
<reference evidence="3" key="1">
    <citation type="journal article" date="2019" name="Int. J. Syst. Evol. Microbiol.">
        <title>The Global Catalogue of Microorganisms (GCM) 10K type strain sequencing project: providing services to taxonomists for standard genome sequencing and annotation.</title>
        <authorList>
            <consortium name="The Broad Institute Genomics Platform"/>
            <consortium name="The Broad Institute Genome Sequencing Center for Infectious Disease"/>
            <person name="Wu L."/>
            <person name="Ma J."/>
        </authorList>
    </citation>
    <scope>NUCLEOTIDE SEQUENCE [LARGE SCALE GENOMIC DNA]</scope>
    <source>
        <strain evidence="3">NBRC 102520</strain>
    </source>
</reference>
<dbReference type="PANTHER" id="PTHR13754">
    <property type="entry name" value="METALLO-BETA-LACTAMASE SUPERFAMILY PROTEIN"/>
    <property type="match status" value="1"/>
</dbReference>
<accession>A0ABQ6B513</accession>
<dbReference type="Proteomes" id="UP001156905">
    <property type="component" value="Unassembled WGS sequence"/>
</dbReference>
<dbReference type="EMBL" id="BSOW01000017">
    <property type="protein sequence ID" value="GLR87985.1"/>
    <property type="molecule type" value="Genomic_DNA"/>
</dbReference>
<dbReference type="CDD" id="cd07713">
    <property type="entry name" value="DHPS-like_MBL-fold"/>
    <property type="match status" value="1"/>
</dbReference>
<feature type="domain" description="Metallo-beta-lactamase" evidence="1">
    <location>
        <begin position="83"/>
        <end position="256"/>
    </location>
</feature>
<dbReference type="Gene3D" id="3.60.15.10">
    <property type="entry name" value="Ribonuclease Z/Hydroxyacylglutathione hydrolase-like"/>
    <property type="match status" value="1"/>
</dbReference>
<dbReference type="SMART" id="SM00849">
    <property type="entry name" value="Lactamase_B"/>
    <property type="match status" value="1"/>
</dbReference>
<organism evidence="2 3">
    <name type="scientific">Bradyrhizobium iriomotense</name>
    <dbReference type="NCBI Taxonomy" id="441950"/>
    <lineage>
        <taxon>Bacteria</taxon>
        <taxon>Pseudomonadati</taxon>
        <taxon>Pseudomonadota</taxon>
        <taxon>Alphaproteobacteria</taxon>
        <taxon>Hyphomicrobiales</taxon>
        <taxon>Nitrobacteraceae</taxon>
        <taxon>Bradyrhizobium</taxon>
    </lineage>
</organism>
<dbReference type="InterPro" id="IPR041712">
    <property type="entry name" value="DHPS-like_MBL-fold"/>
</dbReference>
<evidence type="ECO:0000259" key="1">
    <source>
        <dbReference type="SMART" id="SM00849"/>
    </source>
</evidence>
<dbReference type="PANTHER" id="PTHR13754:SF13">
    <property type="entry name" value="METALLO-BETA-LACTAMASE SUPERFAMILY PROTEIN (AFU_ORTHOLOGUE AFUA_3G07630)"/>
    <property type="match status" value="1"/>
</dbReference>
<dbReference type="SUPFAM" id="SSF56281">
    <property type="entry name" value="Metallo-hydrolase/oxidoreductase"/>
    <property type="match status" value="1"/>
</dbReference>
<dbReference type="InterPro" id="IPR036866">
    <property type="entry name" value="RibonucZ/Hydroxyglut_hydro"/>
</dbReference>
<evidence type="ECO:0000313" key="3">
    <source>
        <dbReference type="Proteomes" id="UP001156905"/>
    </source>
</evidence>
<comment type="caution">
    <text evidence="2">The sequence shown here is derived from an EMBL/GenBank/DDBJ whole genome shotgun (WGS) entry which is preliminary data.</text>
</comment>
<dbReference type="InterPro" id="IPR052926">
    <property type="entry name" value="Metallo-beta-lactamase_dom"/>
</dbReference>
<dbReference type="Pfam" id="PF00753">
    <property type="entry name" value="Lactamase_B"/>
    <property type="match status" value="1"/>
</dbReference>
<sequence>MCGGGAALFSAVVAALIGGGKPVRAETVTGKVPEIDRVAVRVVVDSYQFAVAPSRKVSDVEIEHFGWGIGGDKPPSKTLISEFGLSMHVESQRGAETRHVLVDFGFTPDALVNNANLVGIDPAALDALVLSHGHYDHFGGLAGFLKQNNGKLKAKLPIYIGGEDAFCSREWTAPPVRGDFGALDRKALEGADVAVTYAEGPAVVADHGFTTGHIGQTSFEKLLSPSAMKIGVDHGIGCYADKLPEDERTQAVVPDQFRHEIATAFNLKGRGLIVLTSCSHRGVINAIKQAQVASGISKVHAVIGGFHLAPYKEGYVRDTITALKGIDIDYVIPLHCTGEPFYEMAKAEMPNKLLRSYTGTRFIFTA</sequence>
<keyword evidence="3" id="KW-1185">Reference proteome</keyword>
<proteinExistence type="predicted"/>
<dbReference type="InterPro" id="IPR001279">
    <property type="entry name" value="Metallo-B-lactamas"/>
</dbReference>
<name>A0ABQ6B513_9BRAD</name>
<gene>
    <name evidence="2" type="ORF">GCM10007857_46970</name>
</gene>